<feature type="region of interest" description="Disordered" evidence="1">
    <location>
        <begin position="1"/>
        <end position="32"/>
    </location>
</feature>
<evidence type="ECO:0000256" key="1">
    <source>
        <dbReference type="SAM" id="MobiDB-lite"/>
    </source>
</evidence>
<dbReference type="EMBL" id="JAOB01000013">
    <property type="protein sequence ID" value="EUA68562.1"/>
    <property type="molecule type" value="Genomic_DNA"/>
</dbReference>
<sequence length="79" mass="8110">MSAAVMSSTRWPTTACSAADARRGSSRAPAAHTAAAHPVVAVELDRHGGACDRKVAVPARELLDGKPASPAPYGKPYGR</sequence>
<organism evidence="2">
    <name type="scientific">Mycobacterium xenopi 4042</name>
    <dbReference type="NCBI Taxonomy" id="1299334"/>
    <lineage>
        <taxon>Bacteria</taxon>
        <taxon>Bacillati</taxon>
        <taxon>Actinomycetota</taxon>
        <taxon>Actinomycetes</taxon>
        <taxon>Mycobacteriales</taxon>
        <taxon>Mycobacteriaceae</taxon>
        <taxon>Mycobacterium</taxon>
    </lineage>
</organism>
<gene>
    <name evidence="2" type="ORF">I553_1750</name>
</gene>
<dbReference type="AlphaFoldDB" id="X8DIT9"/>
<accession>X8DIT9</accession>
<feature type="compositionally biased region" description="Polar residues" evidence="1">
    <location>
        <begin position="1"/>
        <end position="14"/>
    </location>
</feature>
<name>X8DIT9_MYCXE</name>
<evidence type="ECO:0000313" key="2">
    <source>
        <dbReference type="EMBL" id="EUA68562.1"/>
    </source>
</evidence>
<reference evidence="2" key="1">
    <citation type="submission" date="2014-01" db="EMBL/GenBank/DDBJ databases">
        <authorList>
            <person name="Brown-Elliot B."/>
            <person name="Wallace R."/>
            <person name="Lenaerts A."/>
            <person name="Ordway D."/>
            <person name="DeGroote M.A."/>
            <person name="Parker T."/>
            <person name="Sizemore C."/>
            <person name="Tallon L.J."/>
            <person name="Sadzewicz L.K."/>
            <person name="Sengamalay N."/>
            <person name="Fraser C.M."/>
            <person name="Hine E."/>
            <person name="Shefchek K.A."/>
            <person name="Das S.P."/>
            <person name="Tettelin H."/>
        </authorList>
    </citation>
    <scope>NUCLEOTIDE SEQUENCE [LARGE SCALE GENOMIC DNA]</scope>
    <source>
        <strain evidence="2">4042</strain>
    </source>
</reference>
<comment type="caution">
    <text evidence="2">The sequence shown here is derived from an EMBL/GenBank/DDBJ whole genome shotgun (WGS) entry which is preliminary data.</text>
</comment>
<proteinExistence type="predicted"/>
<protein>
    <submittedName>
        <fullName evidence="2">Uncharacterized protein</fullName>
    </submittedName>
</protein>